<dbReference type="EMBL" id="SPKT01000005">
    <property type="protein sequence ID" value="TFI00183.1"/>
    <property type="molecule type" value="Genomic_DNA"/>
</dbReference>
<feature type="domain" description="Mur ligase central" evidence="10">
    <location>
        <begin position="153"/>
        <end position="337"/>
    </location>
</feature>
<dbReference type="NCBIfam" id="TIGR01087">
    <property type="entry name" value="murD"/>
    <property type="match status" value="1"/>
</dbReference>
<evidence type="ECO:0000256" key="1">
    <source>
        <dbReference type="ARBA" id="ARBA00004496"/>
    </source>
</evidence>
<dbReference type="Pfam" id="PF08245">
    <property type="entry name" value="Mur_ligase_M"/>
    <property type="match status" value="1"/>
</dbReference>
<dbReference type="Proteomes" id="UP000297477">
    <property type="component" value="Unassembled WGS sequence"/>
</dbReference>
<feature type="domain" description="Mur ligase C-terminal" evidence="9">
    <location>
        <begin position="360"/>
        <end position="486"/>
    </location>
</feature>
<keyword evidence="5 7" id="KW-0547">Nucleotide-binding</keyword>
<dbReference type="SUPFAM" id="SSF53244">
    <property type="entry name" value="MurD-like peptide ligases, peptide-binding domain"/>
    <property type="match status" value="1"/>
</dbReference>
<dbReference type="PANTHER" id="PTHR43692:SF1">
    <property type="entry name" value="UDP-N-ACETYLMURAMOYLALANINE--D-GLUTAMATE LIGASE"/>
    <property type="match status" value="1"/>
</dbReference>
<comment type="function">
    <text evidence="7 8">Cell wall formation. Catalyzes the addition of glutamate to the nucleotide precursor UDP-N-acetylmuramoyl-L-alanine (UMA).</text>
</comment>
<evidence type="ECO:0000256" key="7">
    <source>
        <dbReference type="HAMAP-Rule" id="MF_00639"/>
    </source>
</evidence>
<keyword evidence="12" id="KW-1185">Reference proteome</keyword>
<reference evidence="11 12" key="1">
    <citation type="submission" date="2019-03" db="EMBL/GenBank/DDBJ databases">
        <title>Reclassification of Micrococcus aloeverae and Micrococcus yunnanensis as later heterotypic synonyms of Micrococcus luteus.</title>
        <authorList>
            <person name="Huang C.-H."/>
        </authorList>
    </citation>
    <scope>NUCLEOTIDE SEQUENCE [LARGE SCALE GENOMIC DNA]</scope>
    <source>
        <strain evidence="11 12">BCRC 12151</strain>
    </source>
</reference>
<comment type="similarity">
    <text evidence="7">Belongs to the MurCDEF family.</text>
</comment>
<keyword evidence="7 8" id="KW-0133">Cell shape</keyword>
<evidence type="ECO:0000313" key="11">
    <source>
        <dbReference type="EMBL" id="TFI00183.1"/>
    </source>
</evidence>
<evidence type="ECO:0000256" key="4">
    <source>
        <dbReference type="ARBA" id="ARBA00022598"/>
    </source>
</evidence>
<comment type="catalytic activity">
    <reaction evidence="7 8">
        <text>UDP-N-acetyl-alpha-D-muramoyl-L-alanine + D-glutamate + ATP = UDP-N-acetyl-alpha-D-muramoyl-L-alanyl-D-glutamate + ADP + phosphate + H(+)</text>
        <dbReference type="Rhea" id="RHEA:16429"/>
        <dbReference type="ChEBI" id="CHEBI:15378"/>
        <dbReference type="ChEBI" id="CHEBI:29986"/>
        <dbReference type="ChEBI" id="CHEBI:30616"/>
        <dbReference type="ChEBI" id="CHEBI:43474"/>
        <dbReference type="ChEBI" id="CHEBI:83898"/>
        <dbReference type="ChEBI" id="CHEBI:83900"/>
        <dbReference type="ChEBI" id="CHEBI:456216"/>
        <dbReference type="EC" id="6.3.2.9"/>
    </reaction>
</comment>
<organism evidence="11 12">
    <name type="scientific">Micrococcus lylae</name>
    <dbReference type="NCBI Taxonomy" id="1273"/>
    <lineage>
        <taxon>Bacteria</taxon>
        <taxon>Bacillati</taxon>
        <taxon>Actinomycetota</taxon>
        <taxon>Actinomycetes</taxon>
        <taxon>Micrococcales</taxon>
        <taxon>Micrococcaceae</taxon>
        <taxon>Micrococcus</taxon>
    </lineage>
</organism>
<keyword evidence="4 7" id="KW-0436">Ligase</keyword>
<keyword evidence="7 8" id="KW-0132">Cell division</keyword>
<dbReference type="InterPro" id="IPR036565">
    <property type="entry name" value="Mur-like_cat_sf"/>
</dbReference>
<dbReference type="GO" id="GO:0008764">
    <property type="term" value="F:UDP-N-acetylmuramoylalanine-D-glutamate ligase activity"/>
    <property type="evidence" value="ECO:0007669"/>
    <property type="project" value="UniProtKB-EC"/>
</dbReference>
<dbReference type="EC" id="6.3.2.9" evidence="7 8"/>
<name>A0ABY2K0W6_9MICC</name>
<dbReference type="Pfam" id="PF02875">
    <property type="entry name" value="Mur_ligase_C"/>
    <property type="match status" value="1"/>
</dbReference>
<comment type="subcellular location">
    <subcellularLocation>
        <location evidence="1 7 8">Cytoplasm</location>
    </subcellularLocation>
</comment>
<evidence type="ECO:0000256" key="2">
    <source>
        <dbReference type="ARBA" id="ARBA00004752"/>
    </source>
</evidence>
<evidence type="ECO:0000259" key="9">
    <source>
        <dbReference type="Pfam" id="PF02875"/>
    </source>
</evidence>
<evidence type="ECO:0000256" key="3">
    <source>
        <dbReference type="ARBA" id="ARBA00022490"/>
    </source>
</evidence>
<gene>
    <name evidence="7" type="primary">murD</name>
    <name evidence="11" type="ORF">E4A49_03805</name>
</gene>
<dbReference type="RefSeq" id="WP_082739512.1">
    <property type="nucleotide sequence ID" value="NZ_JALXRH010000011.1"/>
</dbReference>
<accession>A0ABY2K0W6</accession>
<dbReference type="InterPro" id="IPR004101">
    <property type="entry name" value="Mur_ligase_C"/>
</dbReference>
<dbReference type="Gene3D" id="3.90.190.20">
    <property type="entry name" value="Mur ligase, C-terminal domain"/>
    <property type="match status" value="1"/>
</dbReference>
<feature type="binding site" evidence="7">
    <location>
        <begin position="154"/>
        <end position="160"/>
    </location>
    <ligand>
        <name>ATP</name>
        <dbReference type="ChEBI" id="CHEBI:30616"/>
    </ligand>
</feature>
<dbReference type="Pfam" id="PF21799">
    <property type="entry name" value="MurD-like_N"/>
    <property type="match status" value="1"/>
</dbReference>
<evidence type="ECO:0000259" key="10">
    <source>
        <dbReference type="Pfam" id="PF08245"/>
    </source>
</evidence>
<comment type="pathway">
    <text evidence="2 7 8">Cell wall biogenesis; peptidoglycan biosynthesis.</text>
</comment>
<keyword evidence="7 8" id="KW-0573">Peptidoglycan synthesis</keyword>
<dbReference type="InterPro" id="IPR005762">
    <property type="entry name" value="MurD"/>
</dbReference>
<evidence type="ECO:0000313" key="12">
    <source>
        <dbReference type="Proteomes" id="UP000297477"/>
    </source>
</evidence>
<dbReference type="InterPro" id="IPR013221">
    <property type="entry name" value="Mur_ligase_cen"/>
</dbReference>
<keyword evidence="7 8" id="KW-0961">Cell wall biogenesis/degradation</keyword>
<dbReference type="Gene3D" id="3.40.1190.10">
    <property type="entry name" value="Mur-like, catalytic domain"/>
    <property type="match status" value="1"/>
</dbReference>
<evidence type="ECO:0000256" key="8">
    <source>
        <dbReference type="RuleBase" id="RU003664"/>
    </source>
</evidence>
<evidence type="ECO:0000256" key="6">
    <source>
        <dbReference type="ARBA" id="ARBA00022840"/>
    </source>
</evidence>
<dbReference type="PANTHER" id="PTHR43692">
    <property type="entry name" value="UDP-N-ACETYLMURAMOYLALANINE--D-GLUTAMATE LIGASE"/>
    <property type="match status" value="1"/>
</dbReference>
<dbReference type="Gene3D" id="3.40.50.720">
    <property type="entry name" value="NAD(P)-binding Rossmann-like Domain"/>
    <property type="match status" value="1"/>
</dbReference>
<keyword evidence="3 7" id="KW-0963">Cytoplasm</keyword>
<sequence length="526" mass="55964">MSEAMVTPVLEPIASTPRTDPLTSWDAPQWQGLRVVVAGLGVTGFSVADTLVELGADVLVVDGNASEENVRRAETLRIVGVRDVVLEKEATTALPRFDAQPPDVVVTSPGWRPDQPLLMQAHAAGLPIWSDIELAWRVRERAGRKVADWICLTGTNGKTTTVSMVEAILRADGRRAIACGNVGTPVLDAVRDPEGFDVLALELSSFQLHWTHHIEPASSAVLNIAEDHVDWHGSMDGYVRDKGSVYENTRIACVFNEAAPITRRLVEQADVQEGCRAVSFSTDTPGLSTVGLVDGILVDRAFTENRAHEAVALAERSDLGAVAPQHTVSNAAAAAALTRAVGVSPTAVRDGLRGYDRGEHRIQLVATSRDVMWINDSKATNPHAADASLAAFSSIVWIAGGLPKGVTYDELVRAHGHRLRAVLLIGADSSALRTALAEHAPDVPVESPLTDPSGRGTEDGHAAMTAAVQRADELAEAGDVVLMAPAAASMDQFRSYADRGDAFIEAVTAVMRQHGWNVDDDGPVSG</sequence>
<protein>
    <recommendedName>
        <fullName evidence="7 8">UDP-N-acetylmuramoylalanine--D-glutamate ligase</fullName>
        <ecNumber evidence="7 8">6.3.2.9</ecNumber>
    </recommendedName>
    <alternativeName>
        <fullName evidence="7">D-glutamic acid-adding enzyme</fullName>
    </alternativeName>
    <alternativeName>
        <fullName evidence="7">UDP-N-acetylmuramoyl-L-alanyl-D-glutamate synthetase</fullName>
    </alternativeName>
</protein>
<dbReference type="SUPFAM" id="SSF53623">
    <property type="entry name" value="MurD-like peptide ligases, catalytic domain"/>
    <property type="match status" value="1"/>
</dbReference>
<dbReference type="HAMAP" id="MF_00639">
    <property type="entry name" value="MurD"/>
    <property type="match status" value="1"/>
</dbReference>
<keyword evidence="7 8" id="KW-0131">Cell cycle</keyword>
<evidence type="ECO:0000256" key="5">
    <source>
        <dbReference type="ARBA" id="ARBA00022741"/>
    </source>
</evidence>
<keyword evidence="6 7" id="KW-0067">ATP-binding</keyword>
<comment type="caution">
    <text evidence="11">The sequence shown here is derived from an EMBL/GenBank/DDBJ whole genome shotgun (WGS) entry which is preliminary data.</text>
</comment>
<dbReference type="SUPFAM" id="SSF51984">
    <property type="entry name" value="MurCD N-terminal domain"/>
    <property type="match status" value="1"/>
</dbReference>
<dbReference type="InterPro" id="IPR036615">
    <property type="entry name" value="Mur_ligase_C_dom_sf"/>
</dbReference>
<proteinExistence type="inferred from homology"/>